<keyword evidence="2 5" id="KW-0812">Transmembrane</keyword>
<sequence length="423" mass="44804">MLQPSWRAVLFAAWIVIAAGVATWRIILDRRAFPATLLGLALAPLGVVLFQLCRIPVAWLSLSEGQAFATSVRAFVGPAVTASISVDRVATASAAVPVAVFSATFLLLHTRPRREWRPVFASFAVLGAVSLVLAFVQFGSGGRWCDFYHSAHAANAPGFFANRNHGATFLACCLAFYGALIGAQTTPGARRYMLFAAAALPALAIIALSGSRAGLVIGAVMASATLLAFPRDRSDVRAADIIARFAGLAPIVGFGAIAALVSLNGDTAGRISGVSGDLRWSIWAHARDLVLLYWPWGSGLGTFAQVYTLIEPVGELHPFYINHAHNDFIELFVEAGALATVPILAALLFGWRSLAAPAHYSQHDILERRVAIIVVAGLLAHSFVDYPLRTPTLAIVLAVALSMLTPRASSGSLASGSLQADRR</sequence>
<feature type="transmembrane region" description="Helical" evidence="5">
    <location>
        <begin position="394"/>
        <end position="414"/>
    </location>
</feature>
<feature type="transmembrane region" description="Helical" evidence="5">
    <location>
        <begin position="120"/>
        <end position="140"/>
    </location>
</feature>
<comment type="subcellular location">
    <subcellularLocation>
        <location evidence="1">Membrane</location>
        <topology evidence="1">Multi-pass membrane protein</topology>
    </subcellularLocation>
</comment>
<feature type="domain" description="O-antigen ligase-related" evidence="6">
    <location>
        <begin position="198"/>
        <end position="341"/>
    </location>
</feature>
<dbReference type="Proteomes" id="UP000199214">
    <property type="component" value="Unassembled WGS sequence"/>
</dbReference>
<feature type="transmembrane region" description="Helical" evidence="5">
    <location>
        <begin position="35"/>
        <end position="57"/>
    </location>
</feature>
<gene>
    <name evidence="7" type="ORF">SAMN05216382_1125</name>
</gene>
<dbReference type="InterPro" id="IPR007016">
    <property type="entry name" value="O-antigen_ligase-rel_domated"/>
</dbReference>
<reference evidence="8" key="1">
    <citation type="submission" date="2016-10" db="EMBL/GenBank/DDBJ databases">
        <authorList>
            <person name="Varghese N."/>
            <person name="Submissions S."/>
        </authorList>
    </citation>
    <scope>NUCLEOTIDE SEQUENCE [LARGE SCALE GENOMIC DNA]</scope>
    <source>
        <strain evidence="8">JS21-1</strain>
    </source>
</reference>
<evidence type="ECO:0000313" key="8">
    <source>
        <dbReference type="Proteomes" id="UP000199214"/>
    </source>
</evidence>
<proteinExistence type="predicted"/>
<dbReference type="PANTHER" id="PTHR37422:SF13">
    <property type="entry name" value="LIPOPOLYSACCHARIDE BIOSYNTHESIS PROTEIN PA4999-RELATED"/>
    <property type="match status" value="1"/>
</dbReference>
<feature type="transmembrane region" description="Helical" evidence="5">
    <location>
        <begin position="328"/>
        <end position="349"/>
    </location>
</feature>
<protein>
    <submittedName>
        <fullName evidence="7">O-antigen ligase</fullName>
    </submittedName>
</protein>
<dbReference type="EMBL" id="FNZZ01000002">
    <property type="protein sequence ID" value="SEK92757.1"/>
    <property type="molecule type" value="Genomic_DNA"/>
</dbReference>
<evidence type="ECO:0000256" key="5">
    <source>
        <dbReference type="SAM" id="Phobius"/>
    </source>
</evidence>
<keyword evidence="3 5" id="KW-1133">Transmembrane helix</keyword>
<dbReference type="InterPro" id="IPR051533">
    <property type="entry name" value="WaaL-like"/>
</dbReference>
<evidence type="ECO:0000313" key="7">
    <source>
        <dbReference type="EMBL" id="SEK92757.1"/>
    </source>
</evidence>
<dbReference type="GO" id="GO:0016020">
    <property type="term" value="C:membrane"/>
    <property type="evidence" value="ECO:0007669"/>
    <property type="project" value="UniProtKB-SubCell"/>
</dbReference>
<evidence type="ECO:0000256" key="3">
    <source>
        <dbReference type="ARBA" id="ARBA00022989"/>
    </source>
</evidence>
<dbReference type="GO" id="GO:0016874">
    <property type="term" value="F:ligase activity"/>
    <property type="evidence" value="ECO:0007669"/>
    <property type="project" value="UniProtKB-KW"/>
</dbReference>
<feature type="transmembrane region" description="Helical" evidence="5">
    <location>
        <begin position="192"/>
        <end position="208"/>
    </location>
</feature>
<feature type="transmembrane region" description="Helical" evidence="5">
    <location>
        <begin position="6"/>
        <end position="28"/>
    </location>
</feature>
<evidence type="ECO:0000259" key="6">
    <source>
        <dbReference type="Pfam" id="PF04932"/>
    </source>
</evidence>
<dbReference type="Pfam" id="PF04932">
    <property type="entry name" value="Wzy_C"/>
    <property type="match status" value="1"/>
</dbReference>
<accession>A0A1H7L3B7</accession>
<feature type="transmembrane region" description="Helical" evidence="5">
    <location>
        <begin position="370"/>
        <end position="388"/>
    </location>
</feature>
<name>A0A1H7L3B7_9SPHN</name>
<evidence type="ECO:0000256" key="1">
    <source>
        <dbReference type="ARBA" id="ARBA00004141"/>
    </source>
</evidence>
<keyword evidence="8" id="KW-1185">Reference proteome</keyword>
<evidence type="ECO:0000256" key="2">
    <source>
        <dbReference type="ARBA" id="ARBA00022692"/>
    </source>
</evidence>
<keyword evidence="4 5" id="KW-0472">Membrane</keyword>
<feature type="transmembrane region" description="Helical" evidence="5">
    <location>
        <begin position="89"/>
        <end position="108"/>
    </location>
</feature>
<feature type="transmembrane region" description="Helical" evidence="5">
    <location>
        <begin position="241"/>
        <end position="263"/>
    </location>
</feature>
<feature type="transmembrane region" description="Helical" evidence="5">
    <location>
        <begin position="160"/>
        <end position="180"/>
    </location>
</feature>
<dbReference type="STRING" id="1855283.SAMN05216382_1125"/>
<dbReference type="AlphaFoldDB" id="A0A1H7L3B7"/>
<evidence type="ECO:0000256" key="4">
    <source>
        <dbReference type="ARBA" id="ARBA00023136"/>
    </source>
</evidence>
<keyword evidence="7" id="KW-0436">Ligase</keyword>
<organism evidence="7 8">
    <name type="scientific">Sphingomonas palmae</name>
    <dbReference type="NCBI Taxonomy" id="1855283"/>
    <lineage>
        <taxon>Bacteria</taxon>
        <taxon>Pseudomonadati</taxon>
        <taxon>Pseudomonadota</taxon>
        <taxon>Alphaproteobacteria</taxon>
        <taxon>Sphingomonadales</taxon>
        <taxon>Sphingomonadaceae</taxon>
        <taxon>Sphingomonas</taxon>
    </lineage>
</organism>
<dbReference type="PANTHER" id="PTHR37422">
    <property type="entry name" value="TEICHURONIC ACID BIOSYNTHESIS PROTEIN TUAE"/>
    <property type="match status" value="1"/>
</dbReference>